<feature type="region of interest" description="Disordered" evidence="1">
    <location>
        <begin position="1"/>
        <end position="29"/>
    </location>
</feature>
<dbReference type="EMBL" id="BAABME010003303">
    <property type="protein sequence ID" value="GAA0158280.1"/>
    <property type="molecule type" value="Genomic_DNA"/>
</dbReference>
<evidence type="ECO:0000313" key="3">
    <source>
        <dbReference type="Proteomes" id="UP001454036"/>
    </source>
</evidence>
<evidence type="ECO:0000256" key="1">
    <source>
        <dbReference type="SAM" id="MobiDB-lite"/>
    </source>
</evidence>
<name>A0AAV3Q443_LITER</name>
<accession>A0AAV3Q443</accession>
<dbReference type="AlphaFoldDB" id="A0AAV3Q443"/>
<gene>
    <name evidence="2" type="ORF">LIER_15355</name>
</gene>
<reference evidence="2 3" key="1">
    <citation type="submission" date="2024-01" db="EMBL/GenBank/DDBJ databases">
        <title>The complete chloroplast genome sequence of Lithospermum erythrorhizon: insights into the phylogenetic relationship among Boraginaceae species and the maternal lineages of purple gromwells.</title>
        <authorList>
            <person name="Okada T."/>
            <person name="Watanabe K."/>
        </authorList>
    </citation>
    <scope>NUCLEOTIDE SEQUENCE [LARGE SCALE GENOMIC DNA]</scope>
</reference>
<keyword evidence="3" id="KW-1185">Reference proteome</keyword>
<organism evidence="2 3">
    <name type="scientific">Lithospermum erythrorhizon</name>
    <name type="common">Purple gromwell</name>
    <name type="synonym">Lithospermum officinale var. erythrorhizon</name>
    <dbReference type="NCBI Taxonomy" id="34254"/>
    <lineage>
        <taxon>Eukaryota</taxon>
        <taxon>Viridiplantae</taxon>
        <taxon>Streptophyta</taxon>
        <taxon>Embryophyta</taxon>
        <taxon>Tracheophyta</taxon>
        <taxon>Spermatophyta</taxon>
        <taxon>Magnoliopsida</taxon>
        <taxon>eudicotyledons</taxon>
        <taxon>Gunneridae</taxon>
        <taxon>Pentapetalae</taxon>
        <taxon>asterids</taxon>
        <taxon>lamiids</taxon>
        <taxon>Boraginales</taxon>
        <taxon>Boraginaceae</taxon>
        <taxon>Boraginoideae</taxon>
        <taxon>Lithospermeae</taxon>
        <taxon>Lithospermum</taxon>
    </lineage>
</organism>
<comment type="caution">
    <text evidence="2">The sequence shown here is derived from an EMBL/GenBank/DDBJ whole genome shotgun (WGS) entry which is preliminary data.</text>
</comment>
<protein>
    <submittedName>
        <fullName evidence="2">Uncharacterized protein</fullName>
    </submittedName>
</protein>
<dbReference type="Proteomes" id="UP001454036">
    <property type="component" value="Unassembled WGS sequence"/>
</dbReference>
<feature type="compositionally biased region" description="Polar residues" evidence="1">
    <location>
        <begin position="13"/>
        <end position="25"/>
    </location>
</feature>
<evidence type="ECO:0000313" key="2">
    <source>
        <dbReference type="EMBL" id="GAA0158280.1"/>
    </source>
</evidence>
<proteinExistence type="predicted"/>
<sequence length="66" mass="6567">MCHGDLHPHVSKNVLSSSENDTSAASDPAAAVTMAVGPATHQTPVAAAPNTAAAAAVSTISNRKFL</sequence>